<feature type="domain" description="Glycosyltransferase RgtA/B/C/D-like" evidence="9">
    <location>
        <begin position="35"/>
        <end position="192"/>
    </location>
</feature>
<keyword evidence="2" id="KW-1003">Cell membrane</keyword>
<keyword evidence="4" id="KW-0808">Transferase</keyword>
<protein>
    <recommendedName>
        <fullName evidence="9">Glycosyltransferase RgtA/B/C/D-like domain-containing protein</fullName>
    </recommendedName>
</protein>
<sequence length="243" mass="26697">DLWAPDEPRYAEVAREMFEGGPWLVPHLGGEPYADKPPLYFWLLAGSYAVFGVNAFAVRILPVLSATGTILITWFLGRKLFGRRAGIFGAVVLGTSVLFMQLARRGNIDSTLTLITTGALALMFLAHAESRRRLWLPAYVLMALGVLAKGPVGVLLPLLVFLVYLIVAGQAKVLWRMRLGPGLAVLVVIVAAWVVPAALSGGPEYARTILLKQNIGRAVASFSHEKPVHYYLQNFPWCFVPWV</sequence>
<accession>X0WX91</accession>
<evidence type="ECO:0000256" key="6">
    <source>
        <dbReference type="ARBA" id="ARBA00022989"/>
    </source>
</evidence>
<feature type="transmembrane region" description="Helical" evidence="8">
    <location>
        <begin position="138"/>
        <end position="167"/>
    </location>
</feature>
<evidence type="ECO:0000259" key="9">
    <source>
        <dbReference type="Pfam" id="PF13231"/>
    </source>
</evidence>
<feature type="non-terminal residue" evidence="10">
    <location>
        <position position="1"/>
    </location>
</feature>
<evidence type="ECO:0000256" key="8">
    <source>
        <dbReference type="SAM" id="Phobius"/>
    </source>
</evidence>
<dbReference type="EMBL" id="BARS01048325">
    <property type="protein sequence ID" value="GAG35320.1"/>
    <property type="molecule type" value="Genomic_DNA"/>
</dbReference>
<evidence type="ECO:0000313" key="10">
    <source>
        <dbReference type="EMBL" id="GAG35320.1"/>
    </source>
</evidence>
<evidence type="ECO:0000256" key="4">
    <source>
        <dbReference type="ARBA" id="ARBA00022679"/>
    </source>
</evidence>
<dbReference type="GO" id="GO:0010041">
    <property type="term" value="P:response to iron(III) ion"/>
    <property type="evidence" value="ECO:0007669"/>
    <property type="project" value="TreeGrafter"/>
</dbReference>
<dbReference type="PANTHER" id="PTHR33908:SF3">
    <property type="entry name" value="UNDECAPRENYL PHOSPHATE-ALPHA-4-AMINO-4-DEOXY-L-ARABINOSE ARABINOSYL TRANSFERASE"/>
    <property type="match status" value="1"/>
</dbReference>
<keyword evidence="6 8" id="KW-1133">Transmembrane helix</keyword>
<evidence type="ECO:0000256" key="1">
    <source>
        <dbReference type="ARBA" id="ARBA00004651"/>
    </source>
</evidence>
<dbReference type="Pfam" id="PF13231">
    <property type="entry name" value="PMT_2"/>
    <property type="match status" value="1"/>
</dbReference>
<feature type="transmembrane region" description="Helical" evidence="8">
    <location>
        <begin position="179"/>
        <end position="199"/>
    </location>
</feature>
<feature type="transmembrane region" description="Helical" evidence="8">
    <location>
        <begin position="39"/>
        <end position="64"/>
    </location>
</feature>
<evidence type="ECO:0000256" key="3">
    <source>
        <dbReference type="ARBA" id="ARBA00022676"/>
    </source>
</evidence>
<gene>
    <name evidence="10" type="ORF">S01H1_72456</name>
</gene>
<keyword evidence="3" id="KW-0328">Glycosyltransferase</keyword>
<dbReference type="GO" id="GO:0005886">
    <property type="term" value="C:plasma membrane"/>
    <property type="evidence" value="ECO:0007669"/>
    <property type="project" value="UniProtKB-SubCell"/>
</dbReference>
<dbReference type="InterPro" id="IPR050297">
    <property type="entry name" value="LipidA_mod_glycosyltrf_83"/>
</dbReference>
<dbReference type="AlphaFoldDB" id="X0WX91"/>
<dbReference type="PANTHER" id="PTHR33908">
    <property type="entry name" value="MANNOSYLTRANSFERASE YKCB-RELATED"/>
    <property type="match status" value="1"/>
</dbReference>
<feature type="non-terminal residue" evidence="10">
    <location>
        <position position="243"/>
    </location>
</feature>
<organism evidence="10">
    <name type="scientific">marine sediment metagenome</name>
    <dbReference type="NCBI Taxonomy" id="412755"/>
    <lineage>
        <taxon>unclassified sequences</taxon>
        <taxon>metagenomes</taxon>
        <taxon>ecological metagenomes</taxon>
    </lineage>
</organism>
<feature type="transmembrane region" description="Helical" evidence="8">
    <location>
        <begin position="108"/>
        <end position="126"/>
    </location>
</feature>
<name>X0WX91_9ZZZZ</name>
<proteinExistence type="predicted"/>
<dbReference type="GO" id="GO:0009103">
    <property type="term" value="P:lipopolysaccharide biosynthetic process"/>
    <property type="evidence" value="ECO:0007669"/>
    <property type="project" value="TreeGrafter"/>
</dbReference>
<dbReference type="InterPro" id="IPR038731">
    <property type="entry name" value="RgtA/B/C-like"/>
</dbReference>
<keyword evidence="7 8" id="KW-0472">Membrane</keyword>
<evidence type="ECO:0000256" key="2">
    <source>
        <dbReference type="ARBA" id="ARBA00022475"/>
    </source>
</evidence>
<comment type="caution">
    <text evidence="10">The sequence shown here is derived from an EMBL/GenBank/DDBJ whole genome shotgun (WGS) entry which is preliminary data.</text>
</comment>
<feature type="transmembrane region" description="Helical" evidence="8">
    <location>
        <begin position="85"/>
        <end position="102"/>
    </location>
</feature>
<evidence type="ECO:0000256" key="5">
    <source>
        <dbReference type="ARBA" id="ARBA00022692"/>
    </source>
</evidence>
<evidence type="ECO:0000256" key="7">
    <source>
        <dbReference type="ARBA" id="ARBA00023136"/>
    </source>
</evidence>
<dbReference type="GO" id="GO:0016763">
    <property type="term" value="F:pentosyltransferase activity"/>
    <property type="evidence" value="ECO:0007669"/>
    <property type="project" value="TreeGrafter"/>
</dbReference>
<comment type="subcellular location">
    <subcellularLocation>
        <location evidence="1">Cell membrane</location>
        <topology evidence="1">Multi-pass membrane protein</topology>
    </subcellularLocation>
</comment>
<keyword evidence="5 8" id="KW-0812">Transmembrane</keyword>
<reference evidence="10" key="1">
    <citation type="journal article" date="2014" name="Front. Microbiol.">
        <title>High frequency of phylogenetically diverse reductive dehalogenase-homologous genes in deep subseafloor sedimentary metagenomes.</title>
        <authorList>
            <person name="Kawai M."/>
            <person name="Futagami T."/>
            <person name="Toyoda A."/>
            <person name="Takaki Y."/>
            <person name="Nishi S."/>
            <person name="Hori S."/>
            <person name="Arai W."/>
            <person name="Tsubouchi T."/>
            <person name="Morono Y."/>
            <person name="Uchiyama I."/>
            <person name="Ito T."/>
            <person name="Fujiyama A."/>
            <person name="Inagaki F."/>
            <person name="Takami H."/>
        </authorList>
    </citation>
    <scope>NUCLEOTIDE SEQUENCE</scope>
    <source>
        <strain evidence="10">Expedition CK06-06</strain>
    </source>
</reference>